<sequence>MSKEEARDNMNLFLSVLQVTMKTTGIALGWDLKNKKLVLQDVKTGLISRINLEELNKNLIS</sequence>
<evidence type="ECO:0000313" key="1">
    <source>
        <dbReference type="EMBL" id="KEI16861.1"/>
    </source>
</evidence>
<dbReference type="EMBL" id="JENW01000041">
    <property type="protein sequence ID" value="KEI16861.1"/>
    <property type="molecule type" value="Genomic_DNA"/>
</dbReference>
<organism evidence="1 2">
    <name type="scientific">Clostridium novyi B str. ATCC 27606</name>
    <dbReference type="NCBI Taxonomy" id="1443123"/>
    <lineage>
        <taxon>Bacteria</taxon>
        <taxon>Bacillati</taxon>
        <taxon>Bacillota</taxon>
        <taxon>Clostridia</taxon>
        <taxon>Eubacteriales</taxon>
        <taxon>Clostridiaceae</taxon>
        <taxon>Clostridium</taxon>
    </lineage>
</organism>
<name>A0AA40IV93_CLONO</name>
<gene>
    <name evidence="1" type="ORF">Z959_08500</name>
</gene>
<accession>A0AA40IV93</accession>
<protein>
    <submittedName>
        <fullName evidence="1">Uncharacterized protein</fullName>
    </submittedName>
</protein>
<dbReference type="RefSeq" id="WP_039218460.1">
    <property type="nucleotide sequence ID" value="NZ_JENW01000041.1"/>
</dbReference>
<proteinExistence type="predicted"/>
<dbReference type="Proteomes" id="UP000027770">
    <property type="component" value="Unassembled WGS sequence"/>
</dbReference>
<dbReference type="AlphaFoldDB" id="A0AA40IV93"/>
<comment type="caution">
    <text evidence="1">The sequence shown here is derived from an EMBL/GenBank/DDBJ whole genome shotgun (WGS) entry which is preliminary data.</text>
</comment>
<keyword evidence="2" id="KW-1185">Reference proteome</keyword>
<evidence type="ECO:0000313" key="2">
    <source>
        <dbReference type="Proteomes" id="UP000027770"/>
    </source>
</evidence>
<reference evidence="1 2" key="1">
    <citation type="submission" date="2014-02" db="EMBL/GenBank/DDBJ databases">
        <title>Plasmidome dynamics in the species complex Clostridium novyi sensu lato converts strains of independent lineages into distinctly different pathogens.</title>
        <authorList>
            <person name="Skarin H."/>
            <person name="Segerman B."/>
        </authorList>
    </citation>
    <scope>NUCLEOTIDE SEQUENCE [LARGE SCALE GENOMIC DNA]</scope>
    <source>
        <strain evidence="1 2">ATCC 27606</strain>
    </source>
</reference>